<dbReference type="Proteomes" id="UP000072421">
    <property type="component" value="Chromosome"/>
</dbReference>
<organism evidence="1">
    <name type="scientific">Collimonas fungivorans</name>
    <dbReference type="NCBI Taxonomy" id="158899"/>
    <lineage>
        <taxon>Bacteria</taxon>
        <taxon>Pseudomonadati</taxon>
        <taxon>Pseudomonadota</taxon>
        <taxon>Betaproteobacteria</taxon>
        <taxon>Burkholderiales</taxon>
        <taxon>Oxalobacteraceae</taxon>
        <taxon>Collimonas</taxon>
    </lineage>
</organism>
<proteinExistence type="predicted"/>
<dbReference type="AlphaFoldDB" id="A0A127PFD1"/>
<gene>
    <name evidence="1" type="ORF">CFter6_3813</name>
</gene>
<accession>A0A127PFD1</accession>
<dbReference type="EMBL" id="CP013232">
    <property type="protein sequence ID" value="AMO96433.1"/>
    <property type="molecule type" value="Genomic_DNA"/>
</dbReference>
<reference evidence="1 2" key="1">
    <citation type="submission" date="2015-11" db="EMBL/GenBank/DDBJ databases">
        <title>Exploring the genomic traits of fungus-feeding bacterial genus Collimonas.</title>
        <authorList>
            <person name="Song C."/>
            <person name="Schmidt R."/>
            <person name="de Jager V."/>
            <person name="Krzyzanowska D."/>
            <person name="Jongedijk E."/>
            <person name="Cankar K."/>
            <person name="Beekwilder J."/>
            <person name="van Veen A."/>
            <person name="de Boer W."/>
            <person name="van Veen J.A."/>
            <person name="Garbeva P."/>
        </authorList>
    </citation>
    <scope>NUCLEOTIDE SEQUENCE [LARGE SCALE GENOMIC DNA]</scope>
    <source>
        <strain evidence="1 2">Ter6</strain>
    </source>
</reference>
<sequence length="72" mass="8328">MLTILECLSNFIKHNISFSLVGDRVIRLRLTLATLKLFPAIIYMPTDFQALSFTSPLTIHRWLLPMNCRLHA</sequence>
<protein>
    <submittedName>
        <fullName evidence="1">Uncharacterized protein</fullName>
    </submittedName>
</protein>
<evidence type="ECO:0000313" key="1">
    <source>
        <dbReference type="EMBL" id="AMO96433.1"/>
    </source>
</evidence>
<evidence type="ECO:0000313" key="2">
    <source>
        <dbReference type="Proteomes" id="UP000072421"/>
    </source>
</evidence>
<name>A0A127PFD1_9BURK</name>